<evidence type="ECO:0000313" key="2">
    <source>
        <dbReference type="Proteomes" id="UP000027195"/>
    </source>
</evidence>
<evidence type="ECO:0000313" key="1">
    <source>
        <dbReference type="EMBL" id="KDQ21052.1"/>
    </source>
</evidence>
<dbReference type="Proteomes" id="UP000027195">
    <property type="component" value="Unassembled WGS sequence"/>
</dbReference>
<dbReference type="EMBL" id="KL198017">
    <property type="protein sequence ID" value="KDQ21052.1"/>
    <property type="molecule type" value="Genomic_DNA"/>
</dbReference>
<accession>A0A067NA91</accession>
<organism evidence="1 2">
    <name type="scientific">Botryobasidium botryosum (strain FD-172 SS1)</name>
    <dbReference type="NCBI Taxonomy" id="930990"/>
    <lineage>
        <taxon>Eukaryota</taxon>
        <taxon>Fungi</taxon>
        <taxon>Dikarya</taxon>
        <taxon>Basidiomycota</taxon>
        <taxon>Agaricomycotina</taxon>
        <taxon>Agaricomycetes</taxon>
        <taxon>Cantharellales</taxon>
        <taxon>Botryobasidiaceae</taxon>
        <taxon>Botryobasidium</taxon>
    </lineage>
</organism>
<keyword evidence="2" id="KW-1185">Reference proteome</keyword>
<dbReference type="HOGENOM" id="CLU_184662_0_0_1"/>
<protein>
    <submittedName>
        <fullName evidence="1">Uncharacterized protein</fullName>
    </submittedName>
</protein>
<sequence>MDTPLHPPLRISCLSATPLPAVQAQAQLAHFVANFQQRTRTQGGDTTISVQLEKFEAALRQEVKASKETTANGAPNS</sequence>
<dbReference type="AlphaFoldDB" id="A0A067NA91"/>
<reference evidence="2" key="1">
    <citation type="journal article" date="2014" name="Proc. Natl. Acad. Sci. U.S.A.">
        <title>Extensive sampling of basidiomycete genomes demonstrates inadequacy of the white-rot/brown-rot paradigm for wood decay fungi.</title>
        <authorList>
            <person name="Riley R."/>
            <person name="Salamov A.A."/>
            <person name="Brown D.W."/>
            <person name="Nagy L.G."/>
            <person name="Floudas D."/>
            <person name="Held B.W."/>
            <person name="Levasseur A."/>
            <person name="Lombard V."/>
            <person name="Morin E."/>
            <person name="Otillar R."/>
            <person name="Lindquist E.A."/>
            <person name="Sun H."/>
            <person name="LaButti K.M."/>
            <person name="Schmutz J."/>
            <person name="Jabbour D."/>
            <person name="Luo H."/>
            <person name="Baker S.E."/>
            <person name="Pisabarro A.G."/>
            <person name="Walton J.D."/>
            <person name="Blanchette R.A."/>
            <person name="Henrissat B."/>
            <person name="Martin F."/>
            <person name="Cullen D."/>
            <person name="Hibbett D.S."/>
            <person name="Grigoriev I.V."/>
        </authorList>
    </citation>
    <scope>NUCLEOTIDE SEQUENCE [LARGE SCALE GENOMIC DNA]</scope>
    <source>
        <strain evidence="2">FD-172 SS1</strain>
    </source>
</reference>
<gene>
    <name evidence="1" type="ORF">BOTBODRAFT_169713</name>
</gene>
<name>A0A067NA91_BOTB1</name>
<proteinExistence type="predicted"/>
<dbReference type="InParanoid" id="A0A067NA91"/>